<dbReference type="SUPFAM" id="SSF54001">
    <property type="entry name" value="Cysteine proteinases"/>
    <property type="match status" value="1"/>
</dbReference>
<feature type="coiled-coil region" evidence="3">
    <location>
        <begin position="1068"/>
        <end position="1108"/>
    </location>
</feature>
<reference evidence="6 7" key="1">
    <citation type="journal article" date="2020" name="bioRxiv">
        <title>Sequence and annotation of 42 cannabis genomes reveals extensive copy number variation in cannabinoid synthesis and pathogen resistance genes.</title>
        <authorList>
            <person name="Mckernan K.J."/>
            <person name="Helbert Y."/>
            <person name="Kane L.T."/>
            <person name="Ebling H."/>
            <person name="Zhang L."/>
            <person name="Liu B."/>
            <person name="Eaton Z."/>
            <person name="Mclaughlin S."/>
            <person name="Kingan S."/>
            <person name="Baybayan P."/>
            <person name="Concepcion G."/>
            <person name="Jordan M."/>
            <person name="Riva A."/>
            <person name="Barbazuk W."/>
            <person name="Harkins T."/>
        </authorList>
    </citation>
    <scope>NUCLEOTIDE SEQUENCE [LARGE SCALE GENOMIC DNA]</scope>
    <source>
        <strain evidence="7">cv. Jamaican Lion 4</strain>
        <tissue evidence="6">Leaf</tissue>
    </source>
</reference>
<keyword evidence="1" id="KW-0833">Ubl conjugation pathway</keyword>
<dbReference type="Gene3D" id="3.90.70.10">
    <property type="entry name" value="Cysteine proteinases"/>
    <property type="match status" value="1"/>
</dbReference>
<feature type="region of interest" description="Disordered" evidence="4">
    <location>
        <begin position="994"/>
        <end position="1041"/>
    </location>
</feature>
<dbReference type="InterPro" id="IPR011990">
    <property type="entry name" value="TPR-like_helical_dom_sf"/>
</dbReference>
<feature type="compositionally biased region" description="Basic residues" evidence="4">
    <location>
        <begin position="1011"/>
        <end position="1025"/>
    </location>
</feature>
<dbReference type="InterPro" id="IPR001394">
    <property type="entry name" value="Peptidase_C19_UCH"/>
</dbReference>
<dbReference type="InterPro" id="IPR006865">
    <property type="entry name" value="DUF629"/>
</dbReference>
<evidence type="ECO:0000256" key="1">
    <source>
        <dbReference type="ARBA" id="ARBA00022786"/>
    </source>
</evidence>
<evidence type="ECO:0000256" key="3">
    <source>
        <dbReference type="SAM" id="Coils"/>
    </source>
</evidence>
<keyword evidence="3" id="KW-0175">Coiled coil</keyword>
<sequence length="1721" mass="192543">MKGITNIPCLHIRSRTGSEGSKTANLYRAIEPAQPATRAVCIIWTEIKRPGSFNTTVVDGAAGTADGLSPDELEPTLSPDTPNPVSESKIVSPKSVESDASSEANVRLECDRALMALRRGNHTKALRLTKELCQRYEKSAHLAIVYRVQSTVCSKMASVIEDQNVKYRHLRRAIESARRAVELSPNSIEFGHFYANLMFESANEAKEYEEVVRECERLLAIENPVDPAKESSQEDSQEKLSTPEARIGNVQNEIRQLIQKSNIASISSWMKNLGNGDDKFRLIPIRRMTEDPMEGRLPPARRPNEIKKATKTQEERRKEIEVRVAAARLLQQKSEVPQLEIDGDKTDKGLDSLPASGQRTGDRRKSSNTRKSQSCAENRDFVRSFWNTTSIDKKRDLLKVGILDIKSHFAWLKDGLANDVLLEALSFTETNSGRKWSVRVCCRCNERFADSDSHLHHITKEHVASLLPKLRSMLPEEVNNEWIEMLHKCSWKPVDVSAAVEMVQNQTKCKDSEFVKDCTLGKNMGDSSSEKGNQKDSHCISAAESGIHEKVTNIESGQCPEANGSMAHSSIADSWPVSDDSERAKLLERISALFEVLVRNKCLATSHLKWVTQFAFDELQKTNIGFQLLNNGVMQTPMCICFLGVSELQKILNVLQDLSHSCGLGRNSEKSSIMDEANIGSKCLEIKELLVLSADASFVVLDECLLSDESTHVSSHHDATGKASAGASAVVSNVNDSDLNDTSAFLSWIYAGPTSGEELASWMRVKEEKASEGMEILQMIEKEFYQLQSLCEQKCEHLSYEEALQAVENLCAEENRKRIDSRDYVHQSFDSILKQRREELESDNDGLTLRSRFELDAILNIIKEVEAPNVNEFGYEETYSGLTSQLCDLESGEDYLLRVESCIEASIRRHKEHIQVELSKTDAKLMRNVNIMEQLKLKLGSIAVHDYHSILLPLVKSYLRAHLEKLAQKDATEKSDAAREAFLAELALDDSKKVVRGGNDNSRHTQEKTKDKKKNKESRKAKHSKVTGVSEPRIHDDEIDNPVPLPVACEVAYDADHPTSEVIVSVDGDSLKQQEEELRRRIELEAEERKLEETLEFQRRMENEAKQRHLAEQHKKETYHEKVEEAMHDASLKFDSVDLDASEQSKPSMQEHLASKSEDVLTPHHSTSPTALCTQMSRDNQAKVGQGGLANEGITGDGFLPSERRRRARKQKSSVKVSDGKHQFSSSPRESAEVGSSLTEGGLKEVHSSSIMSAPGDDEAKSLGHLQAEDDFEERFHADIEKAMRQSLGKSAPGDDEAKSLGHLQAEDDFEERFHADMKKAKRQSLDIFEARKKLPSVSTSSKMLQMTSGEVDSGGGVPNDDQVDNVIEDNKVGAGLKNEVGEYNCFLNVIIQSLWHIRRFRDEFLQKTSEHVHIGDPCVVCALYEIFSALNVASIDSWKEAVAPTSLRIALSNLFPDSNFFQEAQMNDASEVLGVIFDCLHRSFTPASSISDTKSVVNSWEGSWDCVRNTCIVHSIFGMNISESMDCYNCGVGSKFLKYTTFFHNINASALRTMKVMCAESSFQELLKFVELNHQSPCDAEAGGCGKLNYINHILSSPPHVFTAVLGWQNTSESVDDIRATLSALNTDIDISAIYRGIGLNNKYSLVSVVCYYGQHYRCYAYSHEHKQWIMYDDKTVKVIGSWVNVLDSCERGHWQPQLLLFEAGTRNFAEPVACVSASV</sequence>
<dbReference type="GO" id="GO:0004843">
    <property type="term" value="F:cysteine-type deubiquitinase activity"/>
    <property type="evidence" value="ECO:0007669"/>
    <property type="project" value="InterPro"/>
</dbReference>
<protein>
    <recommendedName>
        <fullName evidence="5">USP domain-containing protein</fullName>
    </recommendedName>
</protein>
<comment type="caution">
    <text evidence="6">The sequence shown here is derived from an EMBL/GenBank/DDBJ whole genome shotgun (WGS) entry which is preliminary data.</text>
</comment>
<evidence type="ECO:0000256" key="4">
    <source>
        <dbReference type="SAM" id="MobiDB-lite"/>
    </source>
</evidence>
<dbReference type="Pfam" id="PF04780">
    <property type="entry name" value="DUF629"/>
    <property type="match status" value="1"/>
</dbReference>
<organism evidence="6 7">
    <name type="scientific">Cannabis sativa</name>
    <name type="common">Hemp</name>
    <name type="synonym">Marijuana</name>
    <dbReference type="NCBI Taxonomy" id="3483"/>
    <lineage>
        <taxon>Eukaryota</taxon>
        <taxon>Viridiplantae</taxon>
        <taxon>Streptophyta</taxon>
        <taxon>Embryophyta</taxon>
        <taxon>Tracheophyta</taxon>
        <taxon>Spermatophyta</taxon>
        <taxon>Magnoliopsida</taxon>
        <taxon>eudicotyledons</taxon>
        <taxon>Gunneridae</taxon>
        <taxon>Pentapetalae</taxon>
        <taxon>rosids</taxon>
        <taxon>fabids</taxon>
        <taxon>Rosales</taxon>
        <taxon>Cannabaceae</taxon>
        <taxon>Cannabis</taxon>
    </lineage>
</organism>
<dbReference type="PANTHER" id="PTHR22975:SF9">
    <property type="entry name" value="ECHINUS SPLICE FORM 3"/>
    <property type="match status" value="1"/>
</dbReference>
<dbReference type="InterPro" id="IPR052398">
    <property type="entry name" value="Ubiquitin_hydrolase_53/54"/>
</dbReference>
<feature type="compositionally biased region" description="Polar residues" evidence="4">
    <location>
        <begin position="1223"/>
        <end position="1239"/>
    </location>
</feature>
<name>A0A7J6I982_CANSA</name>
<dbReference type="Pfam" id="PF00443">
    <property type="entry name" value="UCH"/>
    <property type="match status" value="1"/>
</dbReference>
<dbReference type="Gene3D" id="1.25.40.10">
    <property type="entry name" value="Tetratricopeptide repeat domain"/>
    <property type="match status" value="1"/>
</dbReference>
<evidence type="ECO:0000259" key="5">
    <source>
        <dbReference type="PROSITE" id="PS50235"/>
    </source>
</evidence>
<feature type="compositionally biased region" description="Basic and acidic residues" evidence="4">
    <location>
        <begin position="1001"/>
        <end position="1010"/>
    </location>
</feature>
<dbReference type="PANTHER" id="PTHR22975">
    <property type="entry name" value="UBIQUITIN SPECIFIC PROTEINASE"/>
    <property type="match status" value="1"/>
</dbReference>
<feature type="compositionally biased region" description="Basic and acidic residues" evidence="4">
    <location>
        <begin position="1153"/>
        <end position="1162"/>
    </location>
</feature>
<gene>
    <name evidence="6" type="ORF">G4B88_028001</name>
</gene>
<dbReference type="EMBL" id="JAATIQ010000005">
    <property type="protein sequence ID" value="KAF4403230.1"/>
    <property type="molecule type" value="Genomic_DNA"/>
</dbReference>
<feature type="compositionally biased region" description="Basic and acidic residues" evidence="4">
    <location>
        <begin position="227"/>
        <end position="238"/>
    </location>
</feature>
<evidence type="ECO:0000256" key="2">
    <source>
        <dbReference type="ARBA" id="ARBA00022801"/>
    </source>
</evidence>
<feature type="compositionally biased region" description="Polar residues" evidence="4">
    <location>
        <begin position="1164"/>
        <end position="1179"/>
    </location>
</feature>
<keyword evidence="2" id="KW-0378">Hydrolase</keyword>
<dbReference type="GO" id="GO:0016579">
    <property type="term" value="P:protein deubiquitination"/>
    <property type="evidence" value="ECO:0007669"/>
    <property type="project" value="InterPro"/>
</dbReference>
<dbReference type="InterPro" id="IPR006866">
    <property type="entry name" value="DUF627_N"/>
</dbReference>
<keyword evidence="7" id="KW-1185">Reference proteome</keyword>
<dbReference type="InterPro" id="IPR028889">
    <property type="entry name" value="USP"/>
</dbReference>
<accession>A0A7J6I982</accession>
<feature type="domain" description="USP" evidence="5">
    <location>
        <begin position="1375"/>
        <end position="1706"/>
    </location>
</feature>
<feature type="region of interest" description="Disordered" evidence="4">
    <location>
        <begin position="337"/>
        <end position="375"/>
    </location>
</feature>
<feature type="compositionally biased region" description="Basic residues" evidence="4">
    <location>
        <begin position="1204"/>
        <end position="1213"/>
    </location>
</feature>
<feature type="region of interest" description="Disordered" evidence="4">
    <location>
        <begin position="223"/>
        <end position="243"/>
    </location>
</feature>
<dbReference type="InterPro" id="IPR038765">
    <property type="entry name" value="Papain-like_cys_pep_sf"/>
</dbReference>
<evidence type="ECO:0000313" key="7">
    <source>
        <dbReference type="Proteomes" id="UP000583929"/>
    </source>
</evidence>
<evidence type="ECO:0000313" key="6">
    <source>
        <dbReference type="EMBL" id="KAF4403230.1"/>
    </source>
</evidence>
<dbReference type="Pfam" id="PF04781">
    <property type="entry name" value="DUF627"/>
    <property type="match status" value="1"/>
</dbReference>
<dbReference type="Proteomes" id="UP000583929">
    <property type="component" value="Unassembled WGS sequence"/>
</dbReference>
<feature type="region of interest" description="Disordered" evidence="4">
    <location>
        <begin position="64"/>
        <end position="102"/>
    </location>
</feature>
<proteinExistence type="predicted"/>
<dbReference type="CDD" id="cd02257">
    <property type="entry name" value="Peptidase_C19"/>
    <property type="match status" value="1"/>
</dbReference>
<feature type="region of interest" description="Disordered" evidence="4">
    <location>
        <begin position="1141"/>
        <end position="1241"/>
    </location>
</feature>
<dbReference type="PROSITE" id="PS50235">
    <property type="entry name" value="USP_3"/>
    <property type="match status" value="1"/>
</dbReference>